<comment type="caution">
    <text evidence="2">The sequence shown here is derived from an EMBL/GenBank/DDBJ whole genome shotgun (WGS) entry which is preliminary data.</text>
</comment>
<dbReference type="Proteomes" id="UP000654075">
    <property type="component" value="Unassembled WGS sequence"/>
</dbReference>
<feature type="transmembrane region" description="Helical" evidence="1">
    <location>
        <begin position="74"/>
        <end position="100"/>
    </location>
</feature>
<keyword evidence="1" id="KW-0812">Transmembrane</keyword>
<name>A0A813D1Q3_POLGL</name>
<feature type="transmembrane region" description="Helical" evidence="1">
    <location>
        <begin position="44"/>
        <end position="62"/>
    </location>
</feature>
<keyword evidence="1" id="KW-0472">Membrane</keyword>
<dbReference type="AlphaFoldDB" id="A0A813D1Q3"/>
<gene>
    <name evidence="2" type="ORF">PGLA1383_LOCUS1226</name>
</gene>
<dbReference type="PROSITE" id="PS51257">
    <property type="entry name" value="PROKAR_LIPOPROTEIN"/>
    <property type="match status" value="1"/>
</dbReference>
<protein>
    <submittedName>
        <fullName evidence="2">Uncharacterized protein</fullName>
    </submittedName>
</protein>
<proteinExistence type="predicted"/>
<feature type="transmembrane region" description="Helical" evidence="1">
    <location>
        <begin position="120"/>
        <end position="138"/>
    </location>
</feature>
<organism evidence="2 3">
    <name type="scientific">Polarella glacialis</name>
    <name type="common">Dinoflagellate</name>
    <dbReference type="NCBI Taxonomy" id="89957"/>
    <lineage>
        <taxon>Eukaryota</taxon>
        <taxon>Sar</taxon>
        <taxon>Alveolata</taxon>
        <taxon>Dinophyceae</taxon>
        <taxon>Suessiales</taxon>
        <taxon>Suessiaceae</taxon>
        <taxon>Polarella</taxon>
    </lineage>
</organism>
<accession>A0A813D1Q3</accession>
<reference evidence="2" key="1">
    <citation type="submission" date="2021-02" db="EMBL/GenBank/DDBJ databases">
        <authorList>
            <person name="Dougan E. K."/>
            <person name="Rhodes N."/>
            <person name="Thang M."/>
            <person name="Chan C."/>
        </authorList>
    </citation>
    <scope>NUCLEOTIDE SEQUENCE</scope>
</reference>
<evidence type="ECO:0000313" key="2">
    <source>
        <dbReference type="EMBL" id="CAE8582226.1"/>
    </source>
</evidence>
<keyword evidence="1" id="KW-1133">Transmembrane helix</keyword>
<dbReference type="EMBL" id="CAJNNV010000324">
    <property type="protein sequence ID" value="CAE8582226.1"/>
    <property type="molecule type" value="Genomic_DNA"/>
</dbReference>
<evidence type="ECO:0000256" key="1">
    <source>
        <dbReference type="SAM" id="Phobius"/>
    </source>
</evidence>
<keyword evidence="3" id="KW-1185">Reference proteome</keyword>
<sequence length="144" mass="14113">MIALRRAALSSRRSSALSMPLSQIGMLGCDLKNKGFLLQQEREIIPLIIGASAVVGGLIGGASAATRSSNTKTIVLGALGGAATGAGCALLPGMGAAGALGTATESAAICVFTRCVVTETVVAASVGAFSGGASAVIAKDTYKK</sequence>
<evidence type="ECO:0000313" key="3">
    <source>
        <dbReference type="Proteomes" id="UP000654075"/>
    </source>
</evidence>